<dbReference type="InterPro" id="IPR011993">
    <property type="entry name" value="PH-like_dom_sf"/>
</dbReference>
<feature type="region of interest" description="Disordered" evidence="1">
    <location>
        <begin position="198"/>
        <end position="251"/>
    </location>
</feature>
<sequence length="278" mass="30119">MSFEEDEESFEHTLLVVREVSVYKIPPRPTSGGYKCGEWLQSDKIWTGRLRVVSCKERCEIRLEDPNSGELFAACFVPPGQRESSVESVLDSSRYFVLKIEDGRGKHAFIGLGFNERNEAFDFNVALSDHDKYMKRENEKEVGDGEAGDDNHIDIHPAVNHRLKEGETIRISVKNKPSSGTGMLSAVGLAAGTTGAVKKTPALAPPPSGGNKIRSPLPPPPNDPATARKTSTSPSIALNENTKHSTDPLSDLTEIERILPSATGSGSSKTTAAGWAAF</sequence>
<dbReference type="Gene3D" id="2.30.29.30">
    <property type="entry name" value="Pleckstrin-homology domain (PH domain)/Phosphotyrosine-binding domain (PTB)"/>
    <property type="match status" value="1"/>
</dbReference>
<dbReference type="InterPro" id="IPR012466">
    <property type="entry name" value="NECAP_PHear"/>
</dbReference>
<protein>
    <recommendedName>
        <fullName evidence="2">NECAP PHear domain-containing protein</fullName>
    </recommendedName>
</protein>
<dbReference type="FunFam" id="2.30.29.30:FF:000150">
    <property type="entry name" value="Adaptin ear-binding coat-associated protein"/>
    <property type="match status" value="1"/>
</dbReference>
<evidence type="ECO:0000256" key="1">
    <source>
        <dbReference type="SAM" id="MobiDB-lite"/>
    </source>
</evidence>
<organism evidence="3 4">
    <name type="scientific">Nicotiana attenuata</name>
    <name type="common">Coyote tobacco</name>
    <dbReference type="NCBI Taxonomy" id="49451"/>
    <lineage>
        <taxon>Eukaryota</taxon>
        <taxon>Viridiplantae</taxon>
        <taxon>Streptophyta</taxon>
        <taxon>Embryophyta</taxon>
        <taxon>Tracheophyta</taxon>
        <taxon>Spermatophyta</taxon>
        <taxon>Magnoliopsida</taxon>
        <taxon>eudicotyledons</taxon>
        <taxon>Gunneridae</taxon>
        <taxon>Pentapetalae</taxon>
        <taxon>asterids</taxon>
        <taxon>lamiids</taxon>
        <taxon>Solanales</taxon>
        <taxon>Solanaceae</taxon>
        <taxon>Nicotianoideae</taxon>
        <taxon>Nicotianeae</taxon>
        <taxon>Nicotiana</taxon>
    </lineage>
</organism>
<dbReference type="PANTHER" id="PTHR12847">
    <property type="entry name" value="ATP-BINDING CASSETTE ABC TRANSPORTER-RELATED"/>
    <property type="match status" value="1"/>
</dbReference>
<dbReference type="Pfam" id="PF07933">
    <property type="entry name" value="DUF1681"/>
    <property type="match status" value="1"/>
</dbReference>
<reference evidence="3" key="1">
    <citation type="submission" date="2016-11" db="EMBL/GenBank/DDBJ databases">
        <title>The genome of Nicotiana attenuata.</title>
        <authorList>
            <person name="Xu S."/>
            <person name="Brockmoeller T."/>
            <person name="Gaquerel E."/>
            <person name="Navarro A."/>
            <person name="Kuhl H."/>
            <person name="Gase K."/>
            <person name="Ling Z."/>
            <person name="Zhou W."/>
            <person name="Kreitzer C."/>
            <person name="Stanke M."/>
            <person name="Tang H."/>
            <person name="Lyons E."/>
            <person name="Pandey P."/>
            <person name="Pandey S.P."/>
            <person name="Timmermann B."/>
            <person name="Baldwin I.T."/>
        </authorList>
    </citation>
    <scope>NUCLEOTIDE SEQUENCE [LARGE SCALE GENOMIC DNA]</scope>
    <source>
        <strain evidence="3">UT</strain>
    </source>
</reference>
<dbReference type="GO" id="GO:0006897">
    <property type="term" value="P:endocytosis"/>
    <property type="evidence" value="ECO:0007669"/>
    <property type="project" value="InterPro"/>
</dbReference>
<keyword evidence="4" id="KW-1185">Reference proteome</keyword>
<dbReference type="KEGG" id="nau:109229142"/>
<dbReference type="CDD" id="cd13228">
    <property type="entry name" value="PHear_NECAP"/>
    <property type="match status" value="1"/>
</dbReference>
<dbReference type="Gramene" id="OIT08373">
    <property type="protein sequence ID" value="OIT08373"/>
    <property type="gene ID" value="A4A49_22091"/>
</dbReference>
<evidence type="ECO:0000259" key="2">
    <source>
        <dbReference type="Pfam" id="PF07933"/>
    </source>
</evidence>
<dbReference type="OrthoDB" id="10265489at2759"/>
<dbReference type="Proteomes" id="UP000187609">
    <property type="component" value="Unassembled WGS sequence"/>
</dbReference>
<dbReference type="PANTHER" id="PTHR12847:SF17">
    <property type="entry name" value="NECAP PHEAR DOMAIN-CONTAINING PROTEIN"/>
    <property type="match status" value="1"/>
</dbReference>
<dbReference type="GO" id="GO:0030125">
    <property type="term" value="C:clathrin vesicle coat"/>
    <property type="evidence" value="ECO:0007669"/>
    <property type="project" value="TreeGrafter"/>
</dbReference>
<accession>A0A1J6IT33</accession>
<feature type="compositionally biased region" description="Polar residues" evidence="1">
    <location>
        <begin position="228"/>
        <end position="240"/>
    </location>
</feature>
<dbReference type="AlphaFoldDB" id="A0A1J6IT33"/>
<feature type="domain" description="NECAP PHear" evidence="2">
    <location>
        <begin position="10"/>
        <end position="174"/>
    </location>
</feature>
<proteinExistence type="predicted"/>
<comment type="caution">
    <text evidence="3">The sequence shown here is derived from an EMBL/GenBank/DDBJ whole genome shotgun (WGS) entry which is preliminary data.</text>
</comment>
<dbReference type="SUPFAM" id="SSF50729">
    <property type="entry name" value="PH domain-like"/>
    <property type="match status" value="1"/>
</dbReference>
<evidence type="ECO:0000313" key="4">
    <source>
        <dbReference type="Proteomes" id="UP000187609"/>
    </source>
</evidence>
<dbReference type="OMA" id="NEGHRAQ"/>
<dbReference type="STRING" id="49451.A0A1J6IT33"/>
<dbReference type="SMR" id="A0A1J6IT33"/>
<dbReference type="EMBL" id="MJEQ01037183">
    <property type="protein sequence ID" value="OIT08373.1"/>
    <property type="molecule type" value="Genomic_DNA"/>
</dbReference>
<evidence type="ECO:0000313" key="3">
    <source>
        <dbReference type="EMBL" id="OIT08373.1"/>
    </source>
</evidence>
<gene>
    <name evidence="3" type="ORF">A4A49_22091</name>
</gene>
<name>A0A1J6IT33_NICAT</name>